<evidence type="ECO:0000313" key="3">
    <source>
        <dbReference type="EMBL" id="QMU27503.1"/>
    </source>
</evidence>
<dbReference type="SUPFAM" id="SSF50129">
    <property type="entry name" value="GroES-like"/>
    <property type="match status" value="1"/>
</dbReference>
<dbReference type="GO" id="GO:0016491">
    <property type="term" value="F:oxidoreductase activity"/>
    <property type="evidence" value="ECO:0007669"/>
    <property type="project" value="UniProtKB-KW"/>
</dbReference>
<dbReference type="InterPro" id="IPR036291">
    <property type="entry name" value="NAD(P)-bd_dom_sf"/>
</dbReference>
<sequence>MKAIITENPGGVENLKLQDLEIPQPADNEVLVKVYAISINPVDIKTRKGGTFHKMLNETPPVILGWDISGVVTAIGANVTAWKEGDEVFGMVNFPGKGKAYAEYVVAPADHLARKPQNISHAQAAATTLAALTAYQVMVHEANLQKGQHLLMHAAAGGVGHFAVQLAKHLGVTVSGTASAGNASFLKELGVDNFIDYKSQSLEEAVQDVDLVFDTVGGDTTAASVNVVKKGGNLISIVGGVKENLTSQINEKGITAKNYLVHSSGADMEVLANLLEQRILKPVIEHTFPLEEMAKAHEQIETGRTRGKVVLTVAE</sequence>
<dbReference type="InterPro" id="IPR020843">
    <property type="entry name" value="ER"/>
</dbReference>
<evidence type="ECO:0000313" key="4">
    <source>
        <dbReference type="Proteomes" id="UP000514509"/>
    </source>
</evidence>
<dbReference type="InterPro" id="IPR002364">
    <property type="entry name" value="Quin_OxRdtase/zeta-crystal_CS"/>
</dbReference>
<dbReference type="Pfam" id="PF13602">
    <property type="entry name" value="ADH_zinc_N_2"/>
    <property type="match status" value="1"/>
</dbReference>
<accession>A0A7L7L403</accession>
<dbReference type="AlphaFoldDB" id="A0A7L7L403"/>
<dbReference type="SMART" id="SM00829">
    <property type="entry name" value="PKS_ER"/>
    <property type="match status" value="1"/>
</dbReference>
<feature type="domain" description="Enoyl reductase (ER)" evidence="2">
    <location>
        <begin position="10"/>
        <end position="311"/>
    </location>
</feature>
<proteinExistence type="predicted"/>
<dbReference type="Proteomes" id="UP000514509">
    <property type="component" value="Chromosome"/>
</dbReference>
<reference evidence="3 4" key="1">
    <citation type="submission" date="2020-08" db="EMBL/GenBank/DDBJ databases">
        <title>Adhaeribacter dokdonensis sp. nov., isolated from the rhizosphere of Elymus tsukushiensis, a plant native to the Dokdo Islands, Republic of Korea.</title>
        <authorList>
            <person name="Ghim S.Y."/>
        </authorList>
    </citation>
    <scope>NUCLEOTIDE SEQUENCE [LARGE SCALE GENOMIC DNA]</scope>
    <source>
        <strain evidence="3 4">KUDC8001</strain>
    </source>
</reference>
<dbReference type="Gene3D" id="3.40.50.720">
    <property type="entry name" value="NAD(P)-binding Rossmann-like Domain"/>
    <property type="match status" value="1"/>
</dbReference>
<dbReference type="SUPFAM" id="SSF51735">
    <property type="entry name" value="NAD(P)-binding Rossmann-fold domains"/>
    <property type="match status" value="1"/>
</dbReference>
<dbReference type="Pfam" id="PF08240">
    <property type="entry name" value="ADH_N"/>
    <property type="match status" value="1"/>
</dbReference>
<evidence type="ECO:0000256" key="1">
    <source>
        <dbReference type="ARBA" id="ARBA00023002"/>
    </source>
</evidence>
<organism evidence="3 4">
    <name type="scientific">Adhaeribacter radiodurans</name>
    <dbReference type="NCBI Taxonomy" id="2745197"/>
    <lineage>
        <taxon>Bacteria</taxon>
        <taxon>Pseudomonadati</taxon>
        <taxon>Bacteroidota</taxon>
        <taxon>Cytophagia</taxon>
        <taxon>Cytophagales</taxon>
        <taxon>Hymenobacteraceae</taxon>
        <taxon>Adhaeribacter</taxon>
    </lineage>
</organism>
<gene>
    <name evidence="3" type="ORF">HUW48_05375</name>
</gene>
<evidence type="ECO:0000259" key="2">
    <source>
        <dbReference type="SMART" id="SM00829"/>
    </source>
</evidence>
<dbReference type="Gene3D" id="3.90.180.10">
    <property type="entry name" value="Medium-chain alcohol dehydrogenases, catalytic domain"/>
    <property type="match status" value="1"/>
</dbReference>
<protein>
    <submittedName>
        <fullName evidence="3">NADP-dependent oxidoreductase</fullName>
    </submittedName>
</protein>
<dbReference type="CDD" id="cd05289">
    <property type="entry name" value="MDR_like_2"/>
    <property type="match status" value="1"/>
</dbReference>
<dbReference type="GO" id="GO:0008270">
    <property type="term" value="F:zinc ion binding"/>
    <property type="evidence" value="ECO:0007669"/>
    <property type="project" value="InterPro"/>
</dbReference>
<dbReference type="PROSITE" id="PS01162">
    <property type="entry name" value="QOR_ZETA_CRYSTAL"/>
    <property type="match status" value="1"/>
</dbReference>
<dbReference type="InterPro" id="IPR011032">
    <property type="entry name" value="GroES-like_sf"/>
</dbReference>
<dbReference type="InterPro" id="IPR013154">
    <property type="entry name" value="ADH-like_N"/>
</dbReference>
<dbReference type="RefSeq" id="WP_182414698.1">
    <property type="nucleotide sequence ID" value="NZ_CP055153.1"/>
</dbReference>
<dbReference type="PANTHER" id="PTHR11695:SF294">
    <property type="entry name" value="RETICULON-4-INTERACTING PROTEIN 1, MITOCHONDRIAL"/>
    <property type="match status" value="1"/>
</dbReference>
<name>A0A7L7L403_9BACT</name>
<dbReference type="KEGG" id="add:HUW48_05375"/>
<dbReference type="EMBL" id="CP055153">
    <property type="protein sequence ID" value="QMU27503.1"/>
    <property type="molecule type" value="Genomic_DNA"/>
</dbReference>
<keyword evidence="1" id="KW-0560">Oxidoreductase</keyword>
<keyword evidence="4" id="KW-1185">Reference proteome</keyword>
<dbReference type="InterPro" id="IPR050700">
    <property type="entry name" value="YIM1/Zinc_Alcohol_DH_Fams"/>
</dbReference>
<dbReference type="PANTHER" id="PTHR11695">
    <property type="entry name" value="ALCOHOL DEHYDROGENASE RELATED"/>
    <property type="match status" value="1"/>
</dbReference>